<feature type="transmembrane region" description="Helical" evidence="1">
    <location>
        <begin position="67"/>
        <end position="85"/>
    </location>
</feature>
<keyword evidence="1" id="KW-0812">Transmembrane</keyword>
<protein>
    <submittedName>
        <fullName evidence="2">Uncharacterized protein</fullName>
    </submittedName>
</protein>
<dbReference type="Proteomes" id="UP000199518">
    <property type="component" value="Unassembled WGS sequence"/>
</dbReference>
<organism evidence="2 3">
    <name type="scientific">Planctomicrobium piriforme</name>
    <dbReference type="NCBI Taxonomy" id="1576369"/>
    <lineage>
        <taxon>Bacteria</taxon>
        <taxon>Pseudomonadati</taxon>
        <taxon>Planctomycetota</taxon>
        <taxon>Planctomycetia</taxon>
        <taxon>Planctomycetales</taxon>
        <taxon>Planctomycetaceae</taxon>
        <taxon>Planctomicrobium</taxon>
    </lineage>
</organism>
<accession>A0A1I3EKX8</accession>
<name>A0A1I3EKX8_9PLAN</name>
<dbReference type="EMBL" id="FOQD01000004">
    <property type="protein sequence ID" value="SFH99523.1"/>
    <property type="molecule type" value="Genomic_DNA"/>
</dbReference>
<dbReference type="AlphaFoldDB" id="A0A1I3EKX8"/>
<gene>
    <name evidence="2" type="ORF">SAMN05421753_104266</name>
</gene>
<feature type="transmembrane region" description="Helical" evidence="1">
    <location>
        <begin position="105"/>
        <end position="125"/>
    </location>
</feature>
<feature type="transmembrane region" description="Helical" evidence="1">
    <location>
        <begin position="163"/>
        <end position="181"/>
    </location>
</feature>
<evidence type="ECO:0000313" key="2">
    <source>
        <dbReference type="EMBL" id="SFH99523.1"/>
    </source>
</evidence>
<sequence length="230" mass="25881">MPVVYLVGMGAYLGMLKYAGDSRAIFDEIAKLDEESPDEGKLRNLKNLQQINDKLGDALGRLQKARTGTTIMSSVLVAVALLYLWCTWQLTSGPDGRWEIWARRIIFVVPLLFLMPLLGVQGALFKLLSKGLSVVLALGHEEAYQKIGVHTGNRDLAVRIYNIYRIFWIVLLGSIMVMIVLDGRFQNFNIETWAVNAIYAAGILCILALSYTLSQMHARVCEFERRRLEG</sequence>
<feature type="transmembrane region" description="Helical" evidence="1">
    <location>
        <begin position="193"/>
        <end position="213"/>
    </location>
</feature>
<keyword evidence="1" id="KW-1133">Transmembrane helix</keyword>
<keyword evidence="3" id="KW-1185">Reference proteome</keyword>
<proteinExistence type="predicted"/>
<evidence type="ECO:0000256" key="1">
    <source>
        <dbReference type="SAM" id="Phobius"/>
    </source>
</evidence>
<evidence type="ECO:0000313" key="3">
    <source>
        <dbReference type="Proteomes" id="UP000199518"/>
    </source>
</evidence>
<reference evidence="3" key="1">
    <citation type="submission" date="2016-10" db="EMBL/GenBank/DDBJ databases">
        <authorList>
            <person name="Varghese N."/>
            <person name="Submissions S."/>
        </authorList>
    </citation>
    <scope>NUCLEOTIDE SEQUENCE [LARGE SCALE GENOMIC DNA]</scope>
    <source>
        <strain evidence="3">DSM 26348</strain>
    </source>
</reference>
<keyword evidence="1" id="KW-0472">Membrane</keyword>